<evidence type="ECO:0000259" key="9">
    <source>
        <dbReference type="Pfam" id="PF21892"/>
    </source>
</evidence>
<keyword evidence="11" id="KW-1185">Reference proteome</keyword>
<feature type="transmembrane region" description="Helical" evidence="7">
    <location>
        <begin position="477"/>
        <end position="498"/>
    </location>
</feature>
<comment type="subcellular location">
    <subcellularLocation>
        <location evidence="1">Membrane</location>
        <topology evidence="1">Multi-pass membrane protein</topology>
    </subcellularLocation>
</comment>
<evidence type="ECO:0000256" key="6">
    <source>
        <dbReference type="SAM" id="MobiDB-lite"/>
    </source>
</evidence>
<keyword evidence="3 7" id="KW-1133">Transmembrane helix</keyword>
<dbReference type="CTD" id="24590808"/>
<reference evidence="10" key="4">
    <citation type="journal article" date="2022" name="PLoS Pathog.">
        <title>Chromosome-level genome of Schistosoma haematobium underpins genome-wide explorations of molecular variation.</title>
        <authorList>
            <person name="Stroehlein A.J."/>
            <person name="Korhonen P.K."/>
            <person name="Lee V.V."/>
            <person name="Ralph S.A."/>
            <person name="Mentink-Kane M."/>
            <person name="You H."/>
            <person name="McManus D.P."/>
            <person name="Tchuente L.T."/>
            <person name="Stothard J.R."/>
            <person name="Kaur P."/>
            <person name="Dudchenko O."/>
            <person name="Aiden E.L."/>
            <person name="Yang B."/>
            <person name="Yang H."/>
            <person name="Emery A.M."/>
            <person name="Webster B.L."/>
            <person name="Brindley P.J."/>
            <person name="Rollinson D."/>
            <person name="Chang B.C.H."/>
            <person name="Gasser R.B."/>
            <person name="Young N.D."/>
        </authorList>
    </citation>
    <scope>NUCLEOTIDE SEQUENCE</scope>
</reference>
<evidence type="ECO:0000256" key="4">
    <source>
        <dbReference type="ARBA" id="ARBA00023136"/>
    </source>
</evidence>
<feature type="transmembrane region" description="Helical" evidence="7">
    <location>
        <begin position="21"/>
        <end position="45"/>
    </location>
</feature>
<feature type="domain" description="GPR180-like N-terminal" evidence="9">
    <location>
        <begin position="63"/>
        <end position="135"/>
    </location>
</feature>
<dbReference type="GO" id="GO:0016020">
    <property type="term" value="C:membrane"/>
    <property type="evidence" value="ECO:0007669"/>
    <property type="project" value="UniProtKB-SubCell"/>
</dbReference>
<accession>A0A922IIU8</accession>
<reference evidence="10" key="1">
    <citation type="journal article" date="2012" name="Nat. Genet.">
        <title>Whole-genome sequence of Schistosoma haematobium.</title>
        <authorList>
            <person name="Young N.D."/>
            <person name="Jex A.R."/>
            <person name="Li B."/>
            <person name="Liu S."/>
            <person name="Yang L."/>
            <person name="Xiong Z."/>
            <person name="Li Y."/>
            <person name="Cantacessi C."/>
            <person name="Hall R.S."/>
            <person name="Xu X."/>
            <person name="Chen F."/>
            <person name="Wu X."/>
            <person name="Zerlotini A."/>
            <person name="Oliveira G."/>
            <person name="Hofmann A."/>
            <person name="Zhang G."/>
            <person name="Fang X."/>
            <person name="Kang Y."/>
            <person name="Campbell B.E."/>
            <person name="Loukas A."/>
            <person name="Ranganathan S."/>
            <person name="Rollinson D."/>
            <person name="Rinaldi G."/>
            <person name="Brindley P.J."/>
            <person name="Yang H."/>
            <person name="Wang J."/>
            <person name="Wang J."/>
            <person name="Gasser R.B."/>
        </authorList>
    </citation>
    <scope>NUCLEOTIDE SEQUENCE</scope>
</reference>
<dbReference type="InterPro" id="IPR019336">
    <property type="entry name" value="GPR180/TMEM145_TM"/>
</dbReference>
<organism evidence="10 11">
    <name type="scientific">Schistosoma haematobium</name>
    <name type="common">Blood fluke</name>
    <dbReference type="NCBI Taxonomy" id="6185"/>
    <lineage>
        <taxon>Eukaryota</taxon>
        <taxon>Metazoa</taxon>
        <taxon>Spiralia</taxon>
        <taxon>Lophotrochozoa</taxon>
        <taxon>Platyhelminthes</taxon>
        <taxon>Trematoda</taxon>
        <taxon>Digenea</taxon>
        <taxon>Strigeidida</taxon>
        <taxon>Schistosomatoidea</taxon>
        <taxon>Schistosomatidae</taxon>
        <taxon>Schistosoma</taxon>
    </lineage>
</organism>
<proteinExistence type="predicted"/>
<evidence type="ECO:0000256" key="3">
    <source>
        <dbReference type="ARBA" id="ARBA00022989"/>
    </source>
</evidence>
<feature type="compositionally biased region" description="Polar residues" evidence="6">
    <location>
        <begin position="664"/>
        <end position="698"/>
    </location>
</feature>
<evidence type="ECO:0000313" key="10">
    <source>
        <dbReference type="EMBL" id="KAH9579608.1"/>
    </source>
</evidence>
<dbReference type="AlphaFoldDB" id="A0A922IIU8"/>
<dbReference type="RefSeq" id="XP_051064542.1">
    <property type="nucleotide sequence ID" value="XM_051218106.1"/>
</dbReference>
<feature type="transmembrane region" description="Helical" evidence="7">
    <location>
        <begin position="334"/>
        <end position="352"/>
    </location>
</feature>
<dbReference type="Pfam" id="PF10192">
    <property type="entry name" value="GPR180-TMEM145_TM"/>
    <property type="match status" value="1"/>
</dbReference>
<dbReference type="PANTHER" id="PTHR23252">
    <property type="entry name" value="INTIMAL THICKNESS RECEPTOR-RELATED"/>
    <property type="match status" value="1"/>
</dbReference>
<evidence type="ECO:0000256" key="5">
    <source>
        <dbReference type="ARBA" id="ARBA00023180"/>
    </source>
</evidence>
<feature type="transmembrane region" description="Helical" evidence="7">
    <location>
        <begin position="364"/>
        <end position="384"/>
    </location>
</feature>
<keyword evidence="5" id="KW-0325">Glycoprotein</keyword>
<dbReference type="GO" id="GO:0007186">
    <property type="term" value="P:G protein-coupled receptor signaling pathway"/>
    <property type="evidence" value="ECO:0007669"/>
    <property type="project" value="InterPro"/>
</dbReference>
<dbReference type="Pfam" id="PF21892">
    <property type="entry name" value="TMEM145_N"/>
    <property type="match status" value="1"/>
</dbReference>
<dbReference type="GeneID" id="24590808"/>
<evidence type="ECO:0000256" key="7">
    <source>
        <dbReference type="SAM" id="Phobius"/>
    </source>
</evidence>
<keyword evidence="2 7" id="KW-0812">Transmembrane</keyword>
<reference evidence="10" key="2">
    <citation type="journal article" date="2019" name="Gigascience">
        <title>High-quality Schistosoma haematobium genome achieved by single-molecule and long-range sequencing.</title>
        <authorList>
            <person name="Stroehlein A.J."/>
            <person name="Korhonen P.K."/>
            <person name="Chong T.M."/>
            <person name="Lim Y.L."/>
            <person name="Chan K.G."/>
            <person name="Webster B."/>
            <person name="Rollinson D."/>
            <person name="Brindley P.J."/>
            <person name="Gasser R.B."/>
            <person name="Young N.D."/>
        </authorList>
    </citation>
    <scope>NUCLEOTIDE SEQUENCE</scope>
</reference>
<keyword evidence="4 7" id="KW-0472">Membrane</keyword>
<feature type="transmembrane region" description="Helical" evidence="7">
    <location>
        <begin position="437"/>
        <end position="457"/>
    </location>
</feature>
<dbReference type="GO" id="GO:0019236">
    <property type="term" value="P:response to pheromone"/>
    <property type="evidence" value="ECO:0007669"/>
    <property type="project" value="InterPro"/>
</dbReference>
<dbReference type="Proteomes" id="UP000471633">
    <property type="component" value="Unassembled WGS sequence"/>
</dbReference>
<reference evidence="10" key="3">
    <citation type="submission" date="2021-06" db="EMBL/GenBank/DDBJ databases">
        <title>Chromosome-level genome assembly for S. haematobium.</title>
        <authorList>
            <person name="Stroehlein A.J."/>
        </authorList>
    </citation>
    <scope>NUCLEOTIDE SEQUENCE</scope>
</reference>
<name>A0A922IIU8_SCHHA</name>
<evidence type="ECO:0000313" key="11">
    <source>
        <dbReference type="Proteomes" id="UP000471633"/>
    </source>
</evidence>
<comment type="caution">
    <text evidence="10">The sequence shown here is derived from an EMBL/GenBank/DDBJ whole genome shotgun (WGS) entry which is preliminary data.</text>
</comment>
<dbReference type="InterPro" id="IPR053880">
    <property type="entry name" value="GPR180-like_N"/>
</dbReference>
<dbReference type="EMBL" id="AMPZ03000008">
    <property type="protein sequence ID" value="KAH9579608.1"/>
    <property type="molecule type" value="Genomic_DNA"/>
</dbReference>
<feature type="region of interest" description="Disordered" evidence="6">
    <location>
        <begin position="621"/>
        <end position="708"/>
    </location>
</feature>
<feature type="transmembrane region" description="Helical" evidence="7">
    <location>
        <begin position="404"/>
        <end position="428"/>
    </location>
</feature>
<gene>
    <name evidence="10" type="ORF">MS3_00009701</name>
</gene>
<evidence type="ECO:0008006" key="12">
    <source>
        <dbReference type="Google" id="ProtNLM"/>
    </source>
</evidence>
<evidence type="ECO:0000256" key="1">
    <source>
        <dbReference type="ARBA" id="ARBA00004141"/>
    </source>
</evidence>
<dbReference type="InterPro" id="IPR047831">
    <property type="entry name" value="GPR180/TMEM145"/>
</dbReference>
<dbReference type="PANTHER" id="PTHR23252:SF24">
    <property type="entry name" value="TRANSMEMBRANE PROTEIN 145"/>
    <property type="match status" value="1"/>
</dbReference>
<feature type="domain" description="GPR180/TMEM145 transmembrane" evidence="8">
    <location>
        <begin position="337"/>
        <end position="556"/>
    </location>
</feature>
<sequence length="708" mass="81410">MHGRAPSIDTRYLADNRRGTLGLVASQKMLKYLIITYFTVLLLYLDNCSPEIFSGIADLNHESDYFAKFCFLSSNSSIQFEFAFLENTLPVKLKSFWDAPGMWLAASQRPLFSCFKKQALLNSLSANQLFHLDPFMDRWCQRISLSDKIYDELMIVSNEEPISWASVMTTMIKKISGYFNRLEEIPERKSPTNHTSYNGTTALPLNEVNLTDLISVREYQQSRTWFPEVITMAWSYFKSNIRNEQDSFVLSQWIYCQSPNIPLIVNRPSWWFFTFDSCNELKLDNMIETSMKSQQLYTKNNKIAYRLTLKNGENGDLFHEHFSSQEFGKLEIDLLFFILLGSLFIVANLLLFRLYRSNLLHHTVVLWYTSISLRFLAQLIQLIVDINFAKTGYFNSFNTSLAYLFYSASISCFYASLVVLGSGFTIVYQTVPHNHMIAFLILSISYALINLSCQISMGLTHYEVGIFSRYHSQSGYVYLGLQLFSYIAYLFICSYTCIKWSGKRIFFIRFMAISCIWFWTVPLWIILSMNYIYTWYMETLIRLIDELIHFTGFIVMMVFLRPDKTNLIFPYHTSAISTIISRKKDDNDNWETKLVTETVSSTSTTTTTTTKSPQLSIIPMKKNVAQTDNTKSVNKKVSPPQRPNPPRLFNLTGKPGDLPAPGSVLTSGLSELSKTPMNSPKRPQTTPNLNSGVNSPRLQTIDKAGSTH</sequence>
<evidence type="ECO:0000259" key="8">
    <source>
        <dbReference type="Pfam" id="PF10192"/>
    </source>
</evidence>
<feature type="transmembrane region" description="Helical" evidence="7">
    <location>
        <begin position="510"/>
        <end position="533"/>
    </location>
</feature>
<evidence type="ECO:0000256" key="2">
    <source>
        <dbReference type="ARBA" id="ARBA00022692"/>
    </source>
</evidence>
<protein>
    <recommendedName>
        <fullName evidence="12">Intimal thickness related receptor IRP domain-containing protein</fullName>
    </recommendedName>
</protein>